<evidence type="ECO:0000313" key="1">
    <source>
        <dbReference type="EMBL" id="ART30699.1"/>
    </source>
</evidence>
<geneLocation type="mitochondrion" evidence="1"/>
<organism evidence="1">
    <name type="scientific">Utricularia reniformis</name>
    <dbReference type="NCBI Taxonomy" id="192314"/>
    <lineage>
        <taxon>Eukaryota</taxon>
        <taxon>Viridiplantae</taxon>
        <taxon>Streptophyta</taxon>
        <taxon>Embryophyta</taxon>
        <taxon>Tracheophyta</taxon>
        <taxon>Spermatophyta</taxon>
        <taxon>Magnoliopsida</taxon>
        <taxon>eudicotyledons</taxon>
        <taxon>Gunneridae</taxon>
        <taxon>Pentapetalae</taxon>
        <taxon>asterids</taxon>
        <taxon>lamiids</taxon>
        <taxon>Lamiales</taxon>
        <taxon>Lentibulariaceae</taxon>
        <taxon>Utricularia</taxon>
    </lineage>
</organism>
<gene>
    <name evidence="1" type="ORF">AEK19_MT0436</name>
</gene>
<dbReference type="AlphaFoldDB" id="A0A1Y0AZZ0"/>
<protein>
    <submittedName>
        <fullName evidence="1">Uncharacterized protein</fullName>
    </submittedName>
</protein>
<dbReference type="EMBL" id="KY774314">
    <property type="protein sequence ID" value="ART30699.1"/>
    <property type="molecule type" value="Genomic_DNA"/>
</dbReference>
<keyword evidence="1" id="KW-0496">Mitochondrion</keyword>
<sequence>MCVKLTMPLSPGSSFFSSSHPLHFLLDNISHHGSQLTAGTVRATGVSIMQRGFSFPFLTRSTPLVL</sequence>
<accession>A0A1Y0AZZ0</accession>
<name>A0A1Y0AZZ0_9LAMI</name>
<reference evidence="1" key="1">
    <citation type="submission" date="2017-03" db="EMBL/GenBank/DDBJ databases">
        <title>The mitochondrial genome of the carnivorous plant Utricularia reniformis (Lentibulariaceae): structure, comparative analysis and evolutionary landmarks.</title>
        <authorList>
            <person name="Silva S.R."/>
            <person name="Alvarenga D.O."/>
            <person name="Michael T.P."/>
            <person name="Miranda V.F.O."/>
            <person name="Varani A.M."/>
        </authorList>
    </citation>
    <scope>NUCLEOTIDE SEQUENCE</scope>
</reference>
<proteinExistence type="predicted"/>